<evidence type="ECO:0000313" key="3">
    <source>
        <dbReference type="Proteomes" id="UP000248544"/>
    </source>
</evidence>
<comment type="caution">
    <text evidence="2">The sequence shown here is derived from an EMBL/GenBank/DDBJ whole genome shotgun (WGS) entry which is preliminary data.</text>
</comment>
<keyword evidence="3" id="KW-1185">Reference proteome</keyword>
<evidence type="ECO:0000313" key="2">
    <source>
        <dbReference type="EMBL" id="PZG53107.1"/>
    </source>
</evidence>
<dbReference type="InterPro" id="IPR011009">
    <property type="entry name" value="Kinase-like_dom_sf"/>
</dbReference>
<name>A0A2W2I4N6_9ACTN</name>
<dbReference type="Proteomes" id="UP000248544">
    <property type="component" value="Unassembled WGS sequence"/>
</dbReference>
<accession>A0A2W2I4N6</accession>
<evidence type="ECO:0000256" key="1">
    <source>
        <dbReference type="SAM" id="MobiDB-lite"/>
    </source>
</evidence>
<gene>
    <name evidence="2" type="ORF">C1I98_05995</name>
</gene>
<sequence length="449" mass="48376">MPPHARGGRDRTGVLPAASNAASCTGRLRSSRYAPPGGPGKSPARPGHPGIPGARRAHATSPRGHGERATPCPCQGAAGPGRGPPPGRTHPWLWPAALPDPVSEDGHPQGGTSAAGQHPPRGLGHDILGRARGHAPPPHPSSAWSDRVTTWQDLPRRLREDAQTDLGRVHTAIPLPTGAPWTAALLHTKYGCYYLKACPALEPAALSAVREQWAAAVIPSPPVPTPSLVWSSNDHGWATMIFEYIDGRHPDLTPGSPDIPAVTETLNVLAEDMSPYNDRSIPPVSESIYRLLLSSQVMLNDPELPDWELYDAALDFGRGLKPAALDCGDMLLHGDLRRSKLLFADGEDGEQVYVLDWSRIARGAAFIEPVMFALRLIQAGHSPQQAEMLLMGVFTWDDAPPDQVTALIATWTLHNLHAARYGPDETRNTRSAAAQEGRSWLHHRFAPLL</sequence>
<reference evidence="2 3" key="1">
    <citation type="submission" date="2018-01" db="EMBL/GenBank/DDBJ databases">
        <title>Draft genome sequence of Sphaerisporangium sp. 7K107.</title>
        <authorList>
            <person name="Sahin N."/>
            <person name="Saygin H."/>
            <person name="Ay H."/>
        </authorList>
    </citation>
    <scope>NUCLEOTIDE SEQUENCE [LARGE SCALE GENOMIC DNA]</scope>
    <source>
        <strain evidence="2 3">7K107</strain>
    </source>
</reference>
<proteinExistence type="predicted"/>
<dbReference type="EMBL" id="POUA01000028">
    <property type="protein sequence ID" value="PZG53107.1"/>
    <property type="molecule type" value="Genomic_DNA"/>
</dbReference>
<feature type="region of interest" description="Disordered" evidence="1">
    <location>
        <begin position="1"/>
        <end position="147"/>
    </location>
</feature>
<dbReference type="SUPFAM" id="SSF56112">
    <property type="entry name" value="Protein kinase-like (PK-like)"/>
    <property type="match status" value="1"/>
</dbReference>
<protein>
    <submittedName>
        <fullName evidence="2">Uncharacterized protein</fullName>
    </submittedName>
</protein>
<dbReference type="AlphaFoldDB" id="A0A2W2I4N6"/>
<organism evidence="2 3">
    <name type="scientific">Spongiactinospora gelatinilytica</name>
    <dbReference type="NCBI Taxonomy" id="2666298"/>
    <lineage>
        <taxon>Bacteria</taxon>
        <taxon>Bacillati</taxon>
        <taxon>Actinomycetota</taxon>
        <taxon>Actinomycetes</taxon>
        <taxon>Streptosporangiales</taxon>
        <taxon>Streptosporangiaceae</taxon>
        <taxon>Spongiactinospora</taxon>
    </lineage>
</organism>